<keyword evidence="3" id="KW-1185">Reference proteome</keyword>
<dbReference type="AlphaFoldDB" id="A0A9Q1ELN1"/>
<feature type="region of interest" description="Disordered" evidence="1">
    <location>
        <begin position="75"/>
        <end position="98"/>
    </location>
</feature>
<dbReference type="Proteomes" id="UP001152622">
    <property type="component" value="Chromosome 15"/>
</dbReference>
<evidence type="ECO:0000313" key="2">
    <source>
        <dbReference type="EMBL" id="KAJ8340990.1"/>
    </source>
</evidence>
<sequence length="210" mass="22360">MCGTHNPAGTFSISNGLREKVKELSRSIDGHLSAPEDRVAVALKRAGGSSGEITAHQSRGAQGLLSHWSSTDLSAAVQERSTRPTASSFSAGPARFAGDGRCVNERKMHNPRQSPADSGECQVPTSASRAITVHESRSGFEALSCEEHLGPLAWTRIIPKLLQSANTAHLPIPSLSHSSEAANMPIWPGGSVRETPYRLLIGWPDCYTAP</sequence>
<comment type="caution">
    <text evidence="2">The sequence shown here is derived from an EMBL/GenBank/DDBJ whole genome shotgun (WGS) entry which is preliminary data.</text>
</comment>
<evidence type="ECO:0000313" key="3">
    <source>
        <dbReference type="Proteomes" id="UP001152622"/>
    </source>
</evidence>
<proteinExistence type="predicted"/>
<reference evidence="2" key="1">
    <citation type="journal article" date="2023" name="Science">
        <title>Genome structures resolve the early diversification of teleost fishes.</title>
        <authorList>
            <person name="Parey E."/>
            <person name="Louis A."/>
            <person name="Montfort J."/>
            <person name="Bouchez O."/>
            <person name="Roques C."/>
            <person name="Iampietro C."/>
            <person name="Lluch J."/>
            <person name="Castinel A."/>
            <person name="Donnadieu C."/>
            <person name="Desvignes T."/>
            <person name="Floi Bucao C."/>
            <person name="Jouanno E."/>
            <person name="Wen M."/>
            <person name="Mejri S."/>
            <person name="Dirks R."/>
            <person name="Jansen H."/>
            <person name="Henkel C."/>
            <person name="Chen W.J."/>
            <person name="Zahm M."/>
            <person name="Cabau C."/>
            <person name="Klopp C."/>
            <person name="Thompson A.W."/>
            <person name="Robinson-Rechavi M."/>
            <person name="Braasch I."/>
            <person name="Lecointre G."/>
            <person name="Bobe J."/>
            <person name="Postlethwait J.H."/>
            <person name="Berthelot C."/>
            <person name="Roest Crollius H."/>
            <person name="Guiguen Y."/>
        </authorList>
    </citation>
    <scope>NUCLEOTIDE SEQUENCE</scope>
    <source>
        <strain evidence="2">WJC10195</strain>
    </source>
</reference>
<dbReference type="EMBL" id="JAINUF010000015">
    <property type="protein sequence ID" value="KAJ8340990.1"/>
    <property type="molecule type" value="Genomic_DNA"/>
</dbReference>
<evidence type="ECO:0000256" key="1">
    <source>
        <dbReference type="SAM" id="MobiDB-lite"/>
    </source>
</evidence>
<protein>
    <submittedName>
        <fullName evidence="2">Uncharacterized protein</fullName>
    </submittedName>
</protein>
<gene>
    <name evidence="2" type="ORF">SKAU_G00332810</name>
</gene>
<organism evidence="2 3">
    <name type="scientific">Synaphobranchus kaupii</name>
    <name type="common">Kaup's arrowtooth eel</name>
    <dbReference type="NCBI Taxonomy" id="118154"/>
    <lineage>
        <taxon>Eukaryota</taxon>
        <taxon>Metazoa</taxon>
        <taxon>Chordata</taxon>
        <taxon>Craniata</taxon>
        <taxon>Vertebrata</taxon>
        <taxon>Euteleostomi</taxon>
        <taxon>Actinopterygii</taxon>
        <taxon>Neopterygii</taxon>
        <taxon>Teleostei</taxon>
        <taxon>Anguilliformes</taxon>
        <taxon>Synaphobranchidae</taxon>
        <taxon>Synaphobranchus</taxon>
    </lineage>
</organism>
<accession>A0A9Q1ELN1</accession>
<name>A0A9Q1ELN1_SYNKA</name>